<accession>A0A1D2M9C3</accession>
<dbReference type="SUPFAM" id="SSF52087">
    <property type="entry name" value="CRAL/TRIO domain"/>
    <property type="match status" value="1"/>
</dbReference>
<dbReference type="PANTHER" id="PTHR10174:SF130">
    <property type="entry name" value="ALPHA-TOCOPHEROL TRANSFER PROTEIN-LIKE"/>
    <property type="match status" value="1"/>
</dbReference>
<dbReference type="SUPFAM" id="SSF46938">
    <property type="entry name" value="CRAL/TRIO N-terminal domain"/>
    <property type="match status" value="1"/>
</dbReference>
<gene>
    <name evidence="2" type="ORF">Ocin01_17098</name>
</gene>
<feature type="domain" description="CRAL-TRIO" evidence="1">
    <location>
        <begin position="86"/>
        <end position="254"/>
    </location>
</feature>
<dbReference type="Gene3D" id="1.20.5.1200">
    <property type="entry name" value="Alpha-tocopherol transfer"/>
    <property type="match status" value="1"/>
</dbReference>
<dbReference type="PROSITE" id="PS50191">
    <property type="entry name" value="CRAL_TRIO"/>
    <property type="match status" value="1"/>
</dbReference>
<evidence type="ECO:0000313" key="2">
    <source>
        <dbReference type="EMBL" id="ODM89583.1"/>
    </source>
</evidence>
<comment type="caution">
    <text evidence="2">The sequence shown here is derived from an EMBL/GenBank/DDBJ whole genome shotgun (WGS) entry which is preliminary data.</text>
</comment>
<dbReference type="Pfam" id="PF00650">
    <property type="entry name" value="CRAL_TRIO"/>
    <property type="match status" value="1"/>
</dbReference>
<sequence length="267" mass="30840">MVKLNQEPLVETGLKEMRQIYKEFQGKEIGNKSVNDFLATSFNDEALLKRYLIGRKYRPQHAFDTLLSYAEVRFVKYPEMFPAVLPPKELLLRDNQPVFGILKGRDSQGRIVGYFRSGAWDPSKCTLEELAIIVIPIMEKALLNKDCLNNGIVFVHESGGMGFSHAKHYTFSAIIRFLNIYWHSFPLKVKGLYLVNVPTIFTYIYTMIKPFFPKKLQDRVIFFSTTSRKFKELHQRLSPDILPTFLGGTLDPREANDPEFIDLFSGQ</sequence>
<dbReference type="Proteomes" id="UP000094527">
    <property type="component" value="Unassembled WGS sequence"/>
</dbReference>
<evidence type="ECO:0000259" key="1">
    <source>
        <dbReference type="PROSITE" id="PS50191"/>
    </source>
</evidence>
<dbReference type="PANTHER" id="PTHR10174">
    <property type="entry name" value="ALPHA-TOCOPHEROL TRANSFER PROTEIN-RELATED"/>
    <property type="match status" value="1"/>
</dbReference>
<dbReference type="GO" id="GO:0016020">
    <property type="term" value="C:membrane"/>
    <property type="evidence" value="ECO:0007669"/>
    <property type="project" value="TreeGrafter"/>
</dbReference>
<dbReference type="InterPro" id="IPR036273">
    <property type="entry name" value="CRAL/TRIO_N_dom_sf"/>
</dbReference>
<dbReference type="PRINTS" id="PR00180">
    <property type="entry name" value="CRETINALDHBP"/>
</dbReference>
<dbReference type="Gene3D" id="3.40.525.10">
    <property type="entry name" value="CRAL-TRIO lipid binding domain"/>
    <property type="match status" value="1"/>
</dbReference>
<dbReference type="GO" id="GO:1902936">
    <property type="term" value="F:phosphatidylinositol bisphosphate binding"/>
    <property type="evidence" value="ECO:0007669"/>
    <property type="project" value="TreeGrafter"/>
</dbReference>
<dbReference type="SMART" id="SM00516">
    <property type="entry name" value="SEC14"/>
    <property type="match status" value="1"/>
</dbReference>
<name>A0A1D2M9C3_ORCCI</name>
<dbReference type="InterPro" id="IPR036865">
    <property type="entry name" value="CRAL-TRIO_dom_sf"/>
</dbReference>
<evidence type="ECO:0000313" key="3">
    <source>
        <dbReference type="Proteomes" id="UP000094527"/>
    </source>
</evidence>
<dbReference type="InterPro" id="IPR001251">
    <property type="entry name" value="CRAL-TRIO_dom"/>
</dbReference>
<dbReference type="EMBL" id="LJIJ01002523">
    <property type="protein sequence ID" value="ODM89583.1"/>
    <property type="molecule type" value="Genomic_DNA"/>
</dbReference>
<organism evidence="2 3">
    <name type="scientific">Orchesella cincta</name>
    <name type="common">Springtail</name>
    <name type="synonym">Podura cincta</name>
    <dbReference type="NCBI Taxonomy" id="48709"/>
    <lineage>
        <taxon>Eukaryota</taxon>
        <taxon>Metazoa</taxon>
        <taxon>Ecdysozoa</taxon>
        <taxon>Arthropoda</taxon>
        <taxon>Hexapoda</taxon>
        <taxon>Collembola</taxon>
        <taxon>Entomobryomorpha</taxon>
        <taxon>Entomobryoidea</taxon>
        <taxon>Orchesellidae</taxon>
        <taxon>Orchesellinae</taxon>
        <taxon>Orchesella</taxon>
    </lineage>
</organism>
<dbReference type="AlphaFoldDB" id="A0A1D2M9C3"/>
<dbReference type="STRING" id="48709.A0A1D2M9C3"/>
<dbReference type="OMA" id="TSALICN"/>
<keyword evidence="3" id="KW-1185">Reference proteome</keyword>
<protein>
    <submittedName>
        <fullName evidence="2">Retinaldehyde-binding protein 1</fullName>
    </submittedName>
</protein>
<dbReference type="CDD" id="cd00170">
    <property type="entry name" value="SEC14"/>
    <property type="match status" value="1"/>
</dbReference>
<proteinExistence type="predicted"/>
<dbReference type="OrthoDB" id="75724at2759"/>
<reference evidence="2 3" key="1">
    <citation type="journal article" date="2016" name="Genome Biol. Evol.">
        <title>Gene Family Evolution Reflects Adaptation to Soil Environmental Stressors in the Genome of the Collembolan Orchesella cincta.</title>
        <authorList>
            <person name="Faddeeva-Vakhrusheva A."/>
            <person name="Derks M.F."/>
            <person name="Anvar S.Y."/>
            <person name="Agamennone V."/>
            <person name="Suring W."/>
            <person name="Smit S."/>
            <person name="van Straalen N.M."/>
            <person name="Roelofs D."/>
        </authorList>
    </citation>
    <scope>NUCLEOTIDE SEQUENCE [LARGE SCALE GENOMIC DNA]</scope>
    <source>
        <tissue evidence="2">Mixed pool</tissue>
    </source>
</reference>